<gene>
    <name evidence="8" type="ORF">GO608_02640</name>
</gene>
<dbReference type="PANTHER" id="PTHR43214:SF41">
    <property type="entry name" value="NITRATE_NITRITE RESPONSE REGULATOR PROTEIN NARP"/>
    <property type="match status" value="1"/>
</dbReference>
<comment type="caution">
    <text evidence="8">The sequence shown here is derived from an EMBL/GenBank/DDBJ whole genome shotgun (WGS) entry which is preliminary data.</text>
</comment>
<evidence type="ECO:0000259" key="7">
    <source>
        <dbReference type="PROSITE" id="PS50110"/>
    </source>
</evidence>
<dbReference type="InterPro" id="IPR058245">
    <property type="entry name" value="NreC/VraR/RcsB-like_REC"/>
</dbReference>
<accession>A0ABX1MW73</accession>
<dbReference type="CDD" id="cd06170">
    <property type="entry name" value="LuxR_C_like"/>
    <property type="match status" value="1"/>
</dbReference>
<keyword evidence="3" id="KW-0238">DNA-binding</keyword>
<dbReference type="InterPro" id="IPR001789">
    <property type="entry name" value="Sig_transdc_resp-reg_receiver"/>
</dbReference>
<reference evidence="8" key="1">
    <citation type="submission" date="2019-12" db="EMBL/GenBank/DDBJ databases">
        <title>Comparative genomics gives insights into the taxonomy of the Azoarcus-Aromatoleum group and reveals separate origins of nif in the plant-associated Azoarcus and non-plant-associated Aromatoleum sub-groups.</title>
        <authorList>
            <person name="Lafos M."/>
            <person name="Maluk M."/>
            <person name="Batista M."/>
            <person name="Junghare M."/>
            <person name="Carmona M."/>
            <person name="Faoro H."/>
            <person name="Cruz L.M."/>
            <person name="Battistoni F."/>
            <person name="De Souza E."/>
            <person name="Pedrosa F."/>
            <person name="Chen W.-M."/>
            <person name="Poole P.S."/>
            <person name="Dixon R.A."/>
            <person name="James E.K."/>
        </authorList>
    </citation>
    <scope>NUCLEOTIDE SEQUENCE</scope>
    <source>
        <strain evidence="8">U120</strain>
    </source>
</reference>
<evidence type="ECO:0000256" key="4">
    <source>
        <dbReference type="ARBA" id="ARBA00023163"/>
    </source>
</evidence>
<dbReference type="SUPFAM" id="SSF52172">
    <property type="entry name" value="CheY-like"/>
    <property type="match status" value="1"/>
</dbReference>
<dbReference type="Pfam" id="PF00072">
    <property type="entry name" value="Response_reg"/>
    <property type="match status" value="1"/>
</dbReference>
<dbReference type="PROSITE" id="PS50043">
    <property type="entry name" value="HTH_LUXR_2"/>
    <property type="match status" value="1"/>
</dbReference>
<keyword evidence="9" id="KW-1185">Reference proteome</keyword>
<evidence type="ECO:0000259" key="6">
    <source>
        <dbReference type="PROSITE" id="PS50043"/>
    </source>
</evidence>
<dbReference type="Proteomes" id="UP000601990">
    <property type="component" value="Unassembled WGS sequence"/>
</dbReference>
<dbReference type="SMART" id="SM00448">
    <property type="entry name" value="REC"/>
    <property type="match status" value="1"/>
</dbReference>
<dbReference type="CDD" id="cd17535">
    <property type="entry name" value="REC_NarL-like"/>
    <property type="match status" value="1"/>
</dbReference>
<dbReference type="Pfam" id="PF00196">
    <property type="entry name" value="GerE"/>
    <property type="match status" value="1"/>
</dbReference>
<feature type="modified residue" description="4-aspartylphosphate" evidence="5">
    <location>
        <position position="57"/>
    </location>
</feature>
<dbReference type="PANTHER" id="PTHR43214">
    <property type="entry name" value="TWO-COMPONENT RESPONSE REGULATOR"/>
    <property type="match status" value="1"/>
</dbReference>
<evidence type="ECO:0000256" key="5">
    <source>
        <dbReference type="PROSITE-ProRule" id="PRU00169"/>
    </source>
</evidence>
<keyword evidence="1 5" id="KW-0597">Phosphoprotein</keyword>
<proteinExistence type="predicted"/>
<dbReference type="PROSITE" id="PS00622">
    <property type="entry name" value="HTH_LUXR_1"/>
    <property type="match status" value="1"/>
</dbReference>
<dbReference type="InterPro" id="IPR000792">
    <property type="entry name" value="Tscrpt_reg_LuxR_C"/>
</dbReference>
<evidence type="ECO:0000256" key="3">
    <source>
        <dbReference type="ARBA" id="ARBA00023125"/>
    </source>
</evidence>
<dbReference type="SMART" id="SM00421">
    <property type="entry name" value="HTH_LUXR"/>
    <property type="match status" value="1"/>
</dbReference>
<name>A0ABX1MW73_9RHOO</name>
<feature type="domain" description="Response regulatory" evidence="7">
    <location>
        <begin position="6"/>
        <end position="122"/>
    </location>
</feature>
<protein>
    <submittedName>
        <fullName evidence="8">Response regulator</fullName>
    </submittedName>
</protein>
<evidence type="ECO:0000256" key="1">
    <source>
        <dbReference type="ARBA" id="ARBA00022553"/>
    </source>
</evidence>
<organism evidence="8 9">
    <name type="scientific">Aromatoleum buckelii</name>
    <dbReference type="NCBI Taxonomy" id="200254"/>
    <lineage>
        <taxon>Bacteria</taxon>
        <taxon>Pseudomonadati</taxon>
        <taxon>Pseudomonadota</taxon>
        <taxon>Betaproteobacteria</taxon>
        <taxon>Rhodocyclales</taxon>
        <taxon>Rhodocyclaceae</taxon>
        <taxon>Aromatoleum</taxon>
    </lineage>
</organism>
<dbReference type="InterPro" id="IPR039420">
    <property type="entry name" value="WalR-like"/>
</dbReference>
<evidence type="ECO:0000313" key="8">
    <source>
        <dbReference type="EMBL" id="NMF92228.1"/>
    </source>
</evidence>
<dbReference type="EMBL" id="WTVH01000003">
    <property type="protein sequence ID" value="NMF92228.1"/>
    <property type="molecule type" value="Genomic_DNA"/>
</dbReference>
<sequence length="226" mass="24432">MPDPIRVLLVDDHALFRSGIKSLLQRHAEFDIVGEAGDGMEGVKRAGQLKPDVVLLDLHMPGLSGRDAAAMMAEESPNSHVLMLTVSEDAEDLIETLRAGACGYLLKNIEADALIAAINRAAEGESVISPQMMGKLLKGVRGELPPKTVAQTVVASELNKLSPREREILTFLARGQSNKEIARKLELAESTVKIHVQNVLRKLNLTSRVQAAVFAVEQGIVQDSEA</sequence>
<dbReference type="PRINTS" id="PR00038">
    <property type="entry name" value="HTHLUXR"/>
</dbReference>
<dbReference type="InterPro" id="IPR011006">
    <property type="entry name" value="CheY-like_superfamily"/>
</dbReference>
<dbReference type="InterPro" id="IPR016032">
    <property type="entry name" value="Sig_transdc_resp-reg_C-effctor"/>
</dbReference>
<keyword evidence="4" id="KW-0804">Transcription</keyword>
<dbReference type="PROSITE" id="PS50110">
    <property type="entry name" value="RESPONSE_REGULATORY"/>
    <property type="match status" value="1"/>
</dbReference>
<dbReference type="SUPFAM" id="SSF46894">
    <property type="entry name" value="C-terminal effector domain of the bipartite response regulators"/>
    <property type="match status" value="1"/>
</dbReference>
<dbReference type="Gene3D" id="3.40.50.2300">
    <property type="match status" value="1"/>
</dbReference>
<feature type="domain" description="HTH luxR-type" evidence="6">
    <location>
        <begin position="154"/>
        <end position="219"/>
    </location>
</feature>
<dbReference type="RefSeq" id="WP_169197554.1">
    <property type="nucleotide sequence ID" value="NZ_WTVH02000010.1"/>
</dbReference>
<keyword evidence="2" id="KW-0805">Transcription regulation</keyword>
<evidence type="ECO:0000256" key="2">
    <source>
        <dbReference type="ARBA" id="ARBA00023015"/>
    </source>
</evidence>
<evidence type="ECO:0000313" key="9">
    <source>
        <dbReference type="Proteomes" id="UP000601990"/>
    </source>
</evidence>